<keyword evidence="2" id="KW-1185">Reference proteome</keyword>
<dbReference type="Proteomes" id="UP000305848">
    <property type="component" value="Unassembled WGS sequence"/>
</dbReference>
<dbReference type="OrthoDB" id="1121837at2"/>
<organism evidence="1 2">
    <name type="scientific">Ilyomonas limi</name>
    <dbReference type="NCBI Taxonomy" id="2575867"/>
    <lineage>
        <taxon>Bacteria</taxon>
        <taxon>Pseudomonadati</taxon>
        <taxon>Bacteroidota</taxon>
        <taxon>Chitinophagia</taxon>
        <taxon>Chitinophagales</taxon>
        <taxon>Chitinophagaceae</taxon>
        <taxon>Ilyomonas</taxon>
    </lineage>
</organism>
<protein>
    <submittedName>
        <fullName evidence="1">DUF4286 family protein</fullName>
    </submittedName>
</protein>
<name>A0A4U3L8S4_9BACT</name>
<dbReference type="AlphaFoldDB" id="A0A4U3L8S4"/>
<proteinExistence type="predicted"/>
<evidence type="ECO:0000313" key="2">
    <source>
        <dbReference type="Proteomes" id="UP000305848"/>
    </source>
</evidence>
<sequence length="101" mass="12060">MLIYNITMQAEWQIHDAWLLWMYETYLPYAMESGCFEKYQLVQLLETDDSEGPTYALQLYAQSKADYNRYLELYLPQIEHQSLEKWEGSLVSFATLMQVVE</sequence>
<accession>A0A4U3L8S4</accession>
<dbReference type="EMBL" id="SZQL01000003">
    <property type="protein sequence ID" value="TKK70316.1"/>
    <property type="molecule type" value="Genomic_DNA"/>
</dbReference>
<reference evidence="1 2" key="1">
    <citation type="submission" date="2019-05" db="EMBL/GenBank/DDBJ databases">
        <title>Panacibacter sp. strain 17mud1-8 Genome sequencing and assembly.</title>
        <authorList>
            <person name="Chhetri G."/>
        </authorList>
    </citation>
    <scope>NUCLEOTIDE SEQUENCE [LARGE SCALE GENOMIC DNA]</scope>
    <source>
        <strain evidence="1 2">17mud1-8</strain>
    </source>
</reference>
<evidence type="ECO:0000313" key="1">
    <source>
        <dbReference type="EMBL" id="TKK70316.1"/>
    </source>
</evidence>
<gene>
    <name evidence="1" type="ORF">FC093_06110</name>
</gene>
<comment type="caution">
    <text evidence="1">The sequence shown here is derived from an EMBL/GenBank/DDBJ whole genome shotgun (WGS) entry which is preliminary data.</text>
</comment>
<dbReference type="Pfam" id="PF14114">
    <property type="entry name" value="DUF4286"/>
    <property type="match status" value="1"/>
</dbReference>
<dbReference type="InterPro" id="IPR025563">
    <property type="entry name" value="DUF4286"/>
</dbReference>
<dbReference type="RefSeq" id="WP_137260861.1">
    <property type="nucleotide sequence ID" value="NZ_SZQL01000003.1"/>
</dbReference>